<organism evidence="1 2">
    <name type="scientific">Blautia wexlerae</name>
    <dbReference type="NCBI Taxonomy" id="418240"/>
    <lineage>
        <taxon>Bacteria</taxon>
        <taxon>Bacillati</taxon>
        <taxon>Bacillota</taxon>
        <taxon>Clostridia</taxon>
        <taxon>Lachnospirales</taxon>
        <taxon>Lachnospiraceae</taxon>
        <taxon>Blautia</taxon>
    </lineage>
</organism>
<dbReference type="PANTHER" id="PTHR36847:SF1">
    <property type="entry name" value="AMIDOLIGASE ENZYME"/>
    <property type="match status" value="1"/>
</dbReference>
<dbReference type="RefSeq" id="WP_055200118.1">
    <property type="nucleotide sequence ID" value="NZ_BTHH01000009.1"/>
</dbReference>
<sequence>MSELLKKQKFGVEVEFTGITRTMAAEAVAEILGSHAAGPDRTCYRTYTIRDSKRRIWKVMRDSSICPVRKAGRELMDEYRVEFVTPPLNYEDIETLQTIIRKFKELGGVPHSSCGIHIHVDGANHTATSLRRLVNFFFSRQEIIYDALAVGNRKDRWCRPVCKDLLDTMKKEKDLDTRKVEEIWYSSANDQYHGGIDHSHYNSTRYHALNLHSFFQKGTVEFRLFNSTLHAGKIKAYIQFVLALSAWSIESSDKIVFRSMNGYTAEKKVTLMYNILTNRLGLYGDEFKTCRLHMMKQLRKNAEASHAA</sequence>
<evidence type="ECO:0000313" key="2">
    <source>
        <dbReference type="Proteomes" id="UP000095431"/>
    </source>
</evidence>
<protein>
    <submittedName>
        <fullName evidence="1">Putative amidoligase enzyme</fullName>
    </submittedName>
</protein>
<keyword evidence="1" id="KW-0436">Ligase</keyword>
<evidence type="ECO:0000313" key="1">
    <source>
        <dbReference type="EMBL" id="CUN95413.1"/>
    </source>
</evidence>
<dbReference type="Proteomes" id="UP000095431">
    <property type="component" value="Unassembled WGS sequence"/>
</dbReference>
<dbReference type="InterPro" id="IPR022025">
    <property type="entry name" value="Amidoligase_2"/>
</dbReference>
<dbReference type="EMBL" id="CYZN01000008">
    <property type="protein sequence ID" value="CUN95413.1"/>
    <property type="molecule type" value="Genomic_DNA"/>
</dbReference>
<dbReference type="AlphaFoldDB" id="A0A174B4T8"/>
<dbReference type="PANTHER" id="PTHR36847">
    <property type="entry name" value="AMIDOLIGASE ENZYME"/>
    <property type="match status" value="1"/>
</dbReference>
<dbReference type="GO" id="GO:0016874">
    <property type="term" value="F:ligase activity"/>
    <property type="evidence" value="ECO:0007669"/>
    <property type="project" value="UniProtKB-KW"/>
</dbReference>
<proteinExistence type="predicted"/>
<dbReference type="Pfam" id="PF12224">
    <property type="entry name" value="Amidoligase_2"/>
    <property type="match status" value="1"/>
</dbReference>
<gene>
    <name evidence="1" type="ORF">ERS852478_01479</name>
</gene>
<accession>A0A174B4T8</accession>
<reference evidence="1 2" key="1">
    <citation type="submission" date="2015-09" db="EMBL/GenBank/DDBJ databases">
        <authorList>
            <consortium name="Pathogen Informatics"/>
        </authorList>
    </citation>
    <scope>NUCLEOTIDE SEQUENCE [LARGE SCALE GENOMIC DNA]</scope>
    <source>
        <strain evidence="1 2">2789STDY5834863</strain>
    </source>
</reference>
<name>A0A174B4T8_9FIRM</name>